<comment type="caution">
    <text evidence="1">The sequence shown here is derived from an EMBL/GenBank/DDBJ whole genome shotgun (WGS) entry which is preliminary data.</text>
</comment>
<keyword evidence="2" id="KW-1185">Reference proteome</keyword>
<evidence type="ECO:0000313" key="1">
    <source>
        <dbReference type="EMBL" id="KAH7907588.1"/>
    </source>
</evidence>
<sequence length="288" mass="32846">MIMQPLGFQKVQTAAAYQHLNPPSLKFSRSAEMPILPGDTRQMLYEWNHDAVLTRLAHLREKAPHVRELVVYNEPEINMELFLEDIVPDLTRTHGGDMCEYHGGAVQGQQEMDIGRLALPQPPGQLTRLESITSYEGCLYDEARPFLEIPLNHFGYMTETPMIQISLFEPSGAHFRRLTSLKLGVEYRNWRCRSFNFSDIPQASISVKLHLFVEFNYDLGELKDALPTLFVEDLRGFNVACDYNMGTTVVDWRPSRQYKCETNWASLRGPHGECHTSTSGTSGDESVF</sequence>
<evidence type="ECO:0000313" key="2">
    <source>
        <dbReference type="Proteomes" id="UP000790377"/>
    </source>
</evidence>
<reference evidence="1" key="1">
    <citation type="journal article" date="2021" name="New Phytol.">
        <title>Evolutionary innovations through gain and loss of genes in the ectomycorrhizal Boletales.</title>
        <authorList>
            <person name="Wu G."/>
            <person name="Miyauchi S."/>
            <person name="Morin E."/>
            <person name="Kuo A."/>
            <person name="Drula E."/>
            <person name="Varga T."/>
            <person name="Kohler A."/>
            <person name="Feng B."/>
            <person name="Cao Y."/>
            <person name="Lipzen A."/>
            <person name="Daum C."/>
            <person name="Hundley H."/>
            <person name="Pangilinan J."/>
            <person name="Johnson J."/>
            <person name="Barry K."/>
            <person name="LaButti K."/>
            <person name="Ng V."/>
            <person name="Ahrendt S."/>
            <person name="Min B."/>
            <person name="Choi I.G."/>
            <person name="Park H."/>
            <person name="Plett J.M."/>
            <person name="Magnuson J."/>
            <person name="Spatafora J.W."/>
            <person name="Nagy L.G."/>
            <person name="Henrissat B."/>
            <person name="Grigoriev I.V."/>
            <person name="Yang Z.L."/>
            <person name="Xu J."/>
            <person name="Martin F.M."/>
        </authorList>
    </citation>
    <scope>NUCLEOTIDE SEQUENCE</scope>
    <source>
        <strain evidence="1">ATCC 28755</strain>
    </source>
</reference>
<dbReference type="EMBL" id="MU267891">
    <property type="protein sequence ID" value="KAH7907588.1"/>
    <property type="molecule type" value="Genomic_DNA"/>
</dbReference>
<organism evidence="1 2">
    <name type="scientific">Hygrophoropsis aurantiaca</name>
    <dbReference type="NCBI Taxonomy" id="72124"/>
    <lineage>
        <taxon>Eukaryota</taxon>
        <taxon>Fungi</taxon>
        <taxon>Dikarya</taxon>
        <taxon>Basidiomycota</taxon>
        <taxon>Agaricomycotina</taxon>
        <taxon>Agaricomycetes</taxon>
        <taxon>Agaricomycetidae</taxon>
        <taxon>Boletales</taxon>
        <taxon>Coniophorineae</taxon>
        <taxon>Hygrophoropsidaceae</taxon>
        <taxon>Hygrophoropsis</taxon>
    </lineage>
</organism>
<protein>
    <submittedName>
        <fullName evidence="1">Uncharacterized protein</fullName>
    </submittedName>
</protein>
<dbReference type="Proteomes" id="UP000790377">
    <property type="component" value="Unassembled WGS sequence"/>
</dbReference>
<gene>
    <name evidence="1" type="ORF">BJ138DRAFT_1129072</name>
</gene>
<proteinExistence type="predicted"/>
<name>A0ACB8A4L9_9AGAM</name>
<accession>A0ACB8A4L9</accession>